<dbReference type="CDD" id="cd01298">
    <property type="entry name" value="ATZ_TRZ_like"/>
    <property type="match status" value="1"/>
</dbReference>
<evidence type="ECO:0000259" key="2">
    <source>
        <dbReference type="Pfam" id="PF01979"/>
    </source>
</evidence>
<reference evidence="3 4" key="1">
    <citation type="submission" date="2023-01" db="EMBL/GenBank/DDBJ databases">
        <authorList>
            <person name="Lee S.H."/>
            <person name="Jung H.S."/>
            <person name="Yun J.U."/>
        </authorList>
    </citation>
    <scope>NUCLEOTIDE SEQUENCE [LARGE SCALE GENOMIC DNA]</scope>
    <source>
        <strain evidence="3 4">CBA3646</strain>
    </source>
</reference>
<dbReference type="Proteomes" id="UP001210339">
    <property type="component" value="Chromosome"/>
</dbReference>
<evidence type="ECO:0000313" key="3">
    <source>
        <dbReference type="EMBL" id="WBW49522.1"/>
    </source>
</evidence>
<keyword evidence="1" id="KW-0378">Hydrolase</keyword>
<sequence>MILKNANILDLKTGTVQTGMDIAITGDTITAIGVELHSDDKDYRDMSHRLVTPTFTNGHTHLGMAMMRGYGDDFALQTWLETKIWPFEAKLTSEDIYWASKLSLLENLYSGVGTIVDMYDSVGYVVQAGRELGMKGLYGKGVMDLSGDGDKKLQRFVKDYTTYGNANQRVILAPHSVYTCSESFLKDCLELGTTYGGVLHTHVLETEKEKEDFETAHGMSVVDYFGELGYLDVPLVAAHCVHMTERDINTVKGCPFIPVHNPVSNLKLGSGVAPVGRWLGEGIDFLFGTDSVASNNNQNLIKELQVGTLVAKNAWGPETIGSLDMLRRAFDFGDVLGFNHGGVDVGKKADLICFDLESLHFTPANSLLSALTYSADIGDITDVLIDGEYKVKDRESCFDDEQVRYEVSTRTRRILNEV</sequence>
<feature type="domain" description="Amidohydrolase-related" evidence="2">
    <location>
        <begin position="50"/>
        <end position="388"/>
    </location>
</feature>
<dbReference type="Gene3D" id="3.20.20.140">
    <property type="entry name" value="Metal-dependent hydrolases"/>
    <property type="match status" value="1"/>
</dbReference>
<evidence type="ECO:0000256" key="1">
    <source>
        <dbReference type="ARBA" id="ARBA00022801"/>
    </source>
</evidence>
<dbReference type="InterPro" id="IPR050287">
    <property type="entry name" value="MTA/SAH_deaminase"/>
</dbReference>
<protein>
    <submittedName>
        <fullName evidence="3">Amidohydrolase</fullName>
    </submittedName>
</protein>
<evidence type="ECO:0000313" key="4">
    <source>
        <dbReference type="Proteomes" id="UP001210339"/>
    </source>
</evidence>
<keyword evidence="4" id="KW-1185">Reference proteome</keyword>
<dbReference type="RefSeq" id="WP_271191053.1">
    <property type="nucleotide sequence ID" value="NZ_CP115667.1"/>
</dbReference>
<accession>A0ABY7QRV6</accession>
<dbReference type="InterPro" id="IPR011059">
    <property type="entry name" value="Metal-dep_hydrolase_composite"/>
</dbReference>
<dbReference type="EMBL" id="CP115667">
    <property type="protein sequence ID" value="WBW49522.1"/>
    <property type="molecule type" value="Genomic_DNA"/>
</dbReference>
<dbReference type="PANTHER" id="PTHR43794">
    <property type="entry name" value="AMINOHYDROLASE SSNA-RELATED"/>
    <property type="match status" value="1"/>
</dbReference>
<organism evidence="3 4">
    <name type="scientific">Peptoniphilus equinus</name>
    <dbReference type="NCBI Taxonomy" id="3016343"/>
    <lineage>
        <taxon>Bacteria</taxon>
        <taxon>Bacillati</taxon>
        <taxon>Bacillota</taxon>
        <taxon>Tissierellia</taxon>
        <taxon>Tissierellales</taxon>
        <taxon>Peptoniphilaceae</taxon>
        <taxon>Peptoniphilus</taxon>
    </lineage>
</organism>
<dbReference type="SUPFAM" id="SSF51556">
    <property type="entry name" value="Metallo-dependent hydrolases"/>
    <property type="match status" value="1"/>
</dbReference>
<dbReference type="InterPro" id="IPR032466">
    <property type="entry name" value="Metal_Hydrolase"/>
</dbReference>
<proteinExistence type="predicted"/>
<gene>
    <name evidence="3" type="ORF">O6R05_05800</name>
</gene>
<dbReference type="Pfam" id="PF01979">
    <property type="entry name" value="Amidohydro_1"/>
    <property type="match status" value="1"/>
</dbReference>
<name>A0ABY7QRV6_9FIRM</name>
<dbReference type="Gene3D" id="2.30.40.10">
    <property type="entry name" value="Urease, subunit C, domain 1"/>
    <property type="match status" value="1"/>
</dbReference>
<dbReference type="InterPro" id="IPR006680">
    <property type="entry name" value="Amidohydro-rel"/>
</dbReference>
<dbReference type="SUPFAM" id="SSF51338">
    <property type="entry name" value="Composite domain of metallo-dependent hydrolases"/>
    <property type="match status" value="1"/>
</dbReference>
<dbReference type="PANTHER" id="PTHR43794:SF11">
    <property type="entry name" value="AMIDOHYDROLASE-RELATED DOMAIN-CONTAINING PROTEIN"/>
    <property type="match status" value="1"/>
</dbReference>